<dbReference type="Pfam" id="PF13343">
    <property type="entry name" value="SBP_bac_6"/>
    <property type="match status" value="1"/>
</dbReference>
<keyword evidence="2" id="KW-0479">Metal-binding</keyword>
<dbReference type="InterPro" id="IPR026045">
    <property type="entry name" value="Ferric-bd"/>
</dbReference>
<dbReference type="OrthoDB" id="179400at2"/>
<feature type="region of interest" description="Disordered" evidence="3">
    <location>
        <begin position="357"/>
        <end position="377"/>
    </location>
</feature>
<dbReference type="PIRSF" id="PIRSF002825">
    <property type="entry name" value="CfbpA"/>
    <property type="match status" value="1"/>
</dbReference>
<dbReference type="CDD" id="cd13544">
    <property type="entry name" value="PBP2_Fbp_like_1"/>
    <property type="match status" value="1"/>
</dbReference>
<keyword evidence="1 4" id="KW-0732">Signal</keyword>
<feature type="signal peptide" evidence="4">
    <location>
        <begin position="1"/>
        <end position="20"/>
    </location>
</feature>
<evidence type="ECO:0000313" key="5">
    <source>
        <dbReference type="EMBL" id="BBI35936.1"/>
    </source>
</evidence>
<gene>
    <name evidence="5" type="ORF">KCTCHS21_53350</name>
</gene>
<dbReference type="GO" id="GO:0030975">
    <property type="term" value="F:thiamine binding"/>
    <property type="evidence" value="ECO:0007669"/>
    <property type="project" value="TreeGrafter"/>
</dbReference>
<dbReference type="Gene3D" id="3.40.190.10">
    <property type="entry name" value="Periplasmic binding protein-like II"/>
    <property type="match status" value="2"/>
</dbReference>
<protein>
    <submittedName>
        <fullName evidence="5">Putative 2-aminoethylphosphonate ABC transporter substrate-binding protein</fullName>
    </submittedName>
</protein>
<dbReference type="AlphaFoldDB" id="A0A3T1DCR1"/>
<dbReference type="NCBIfam" id="TIGR03261">
    <property type="entry name" value="phnS2"/>
    <property type="match status" value="1"/>
</dbReference>
<dbReference type="GO" id="GO:0015888">
    <property type="term" value="P:thiamine transport"/>
    <property type="evidence" value="ECO:0007669"/>
    <property type="project" value="TreeGrafter"/>
</dbReference>
<evidence type="ECO:0000256" key="4">
    <source>
        <dbReference type="SAM" id="SignalP"/>
    </source>
</evidence>
<evidence type="ECO:0000313" key="6">
    <source>
        <dbReference type="Proteomes" id="UP000289856"/>
    </source>
</evidence>
<feature type="region of interest" description="Disordered" evidence="3">
    <location>
        <begin position="26"/>
        <end position="54"/>
    </location>
</feature>
<evidence type="ECO:0000256" key="1">
    <source>
        <dbReference type="ARBA" id="ARBA00022729"/>
    </source>
</evidence>
<name>A0A3T1DCR1_9BACL</name>
<dbReference type="GO" id="GO:0030288">
    <property type="term" value="C:outer membrane-bounded periplasmic space"/>
    <property type="evidence" value="ECO:0007669"/>
    <property type="project" value="TreeGrafter"/>
</dbReference>
<dbReference type="PANTHER" id="PTHR30006">
    <property type="entry name" value="THIAMINE-BINDING PERIPLASMIC PROTEIN-RELATED"/>
    <property type="match status" value="1"/>
</dbReference>
<feature type="compositionally biased region" description="Polar residues" evidence="3">
    <location>
        <begin position="26"/>
        <end position="48"/>
    </location>
</feature>
<sequence>MKKQLLIILTLILTMTIVAACGKNESANNNGTGNVDPSNASTSPTASESPEGVKIDKESKELTIYTALEDDQIQAYLATYKAKYPDVKLNFVRDSTGIITAKLLAEKSNPQADLVWGLAATSLLVLDQNGMLEGYSPEGVDRILPEFKDSQNEQTRWVGIDAWETAFVVNKTEIEKLGLAIPQSYEDLLKPEYKGLITMPNPSSSGTGYLTVSGVLQLMGQDKGWEFLDKLDQNMAMYVHSGSKPAKLAGTGEYPIGISFGYRGIQEAQKGSPVEVVFPTEGSGWDLEANALMKKETIKQAAQNFLDWAISEDAMKEYNKNYAILAVKSDSTAIPEGYKKDPVQQLIKNDLSEAAKNREGTLTEWDKRYSTKSEPKT</sequence>
<evidence type="ECO:0000256" key="2">
    <source>
        <dbReference type="PIRSR" id="PIRSR002825-1"/>
    </source>
</evidence>
<evidence type="ECO:0000256" key="3">
    <source>
        <dbReference type="SAM" id="MobiDB-lite"/>
    </source>
</evidence>
<organism evidence="5 6">
    <name type="scientific">Cohnella abietis</name>
    <dbReference type="NCBI Taxonomy" id="2507935"/>
    <lineage>
        <taxon>Bacteria</taxon>
        <taxon>Bacillati</taxon>
        <taxon>Bacillota</taxon>
        <taxon>Bacilli</taxon>
        <taxon>Bacillales</taxon>
        <taxon>Paenibacillaceae</taxon>
        <taxon>Cohnella</taxon>
    </lineage>
</organism>
<dbReference type="KEGG" id="cohn:KCTCHS21_53350"/>
<dbReference type="PANTHER" id="PTHR30006:SF2">
    <property type="entry name" value="ABC TRANSPORTER SUBSTRATE-BINDING PROTEIN"/>
    <property type="match status" value="1"/>
</dbReference>
<accession>A0A3T1DCR1</accession>
<dbReference type="Proteomes" id="UP000289856">
    <property type="component" value="Chromosome"/>
</dbReference>
<keyword evidence="2" id="KW-0408">Iron</keyword>
<proteinExistence type="predicted"/>
<dbReference type="RefSeq" id="WP_130615022.1">
    <property type="nucleotide sequence ID" value="NZ_AP019400.1"/>
</dbReference>
<dbReference type="InterPro" id="IPR017663">
    <property type="entry name" value="ABC_2-AEP-bd"/>
</dbReference>
<keyword evidence="6" id="KW-1185">Reference proteome</keyword>
<reference evidence="5 6" key="1">
    <citation type="submission" date="2019-01" db="EMBL/GenBank/DDBJ databases">
        <title>Complete genome sequence of Cohnella hallensis HS21 isolated from Korean fir (Abies koreana) rhizospheric soil.</title>
        <authorList>
            <person name="Jiang L."/>
            <person name="Kang S.W."/>
            <person name="Kim S."/>
            <person name="Jung J."/>
            <person name="Kim C.Y."/>
            <person name="Kim D.H."/>
            <person name="Kim S.W."/>
            <person name="Lee J."/>
        </authorList>
    </citation>
    <scope>NUCLEOTIDE SEQUENCE [LARGE SCALE GENOMIC DNA]</scope>
    <source>
        <strain evidence="5 6">HS21</strain>
    </source>
</reference>
<dbReference type="PROSITE" id="PS51257">
    <property type="entry name" value="PROKAR_LIPOPROTEIN"/>
    <property type="match status" value="1"/>
</dbReference>
<feature type="binding site" evidence="2">
    <location>
        <position position="262"/>
    </location>
    <ligand>
        <name>Fe cation</name>
        <dbReference type="ChEBI" id="CHEBI:24875"/>
    </ligand>
</feature>
<dbReference type="GO" id="GO:0030976">
    <property type="term" value="F:thiamine pyrophosphate binding"/>
    <property type="evidence" value="ECO:0007669"/>
    <property type="project" value="TreeGrafter"/>
</dbReference>
<dbReference type="SUPFAM" id="SSF53850">
    <property type="entry name" value="Periplasmic binding protein-like II"/>
    <property type="match status" value="1"/>
</dbReference>
<feature type="chain" id="PRO_5019442149" evidence="4">
    <location>
        <begin position="21"/>
        <end position="377"/>
    </location>
</feature>
<dbReference type="EMBL" id="AP019400">
    <property type="protein sequence ID" value="BBI35936.1"/>
    <property type="molecule type" value="Genomic_DNA"/>
</dbReference>
<dbReference type="GO" id="GO:0046872">
    <property type="term" value="F:metal ion binding"/>
    <property type="evidence" value="ECO:0007669"/>
    <property type="project" value="UniProtKB-KW"/>
</dbReference>